<proteinExistence type="predicted"/>
<comment type="caution">
    <text evidence="2">The sequence shown here is derived from an EMBL/GenBank/DDBJ whole genome shotgun (WGS) entry which is preliminary data.</text>
</comment>
<keyword evidence="3" id="KW-1185">Reference proteome</keyword>
<dbReference type="RefSeq" id="WP_204067394.1">
    <property type="nucleotide sequence ID" value="NZ_BOOJ01000052.1"/>
</dbReference>
<dbReference type="EMBL" id="BOOJ01000052">
    <property type="protein sequence ID" value="GIH95294.1"/>
    <property type="molecule type" value="Genomic_DNA"/>
</dbReference>
<organism evidence="2 3">
    <name type="scientific">Planobispora siamensis</name>
    <dbReference type="NCBI Taxonomy" id="936338"/>
    <lineage>
        <taxon>Bacteria</taxon>
        <taxon>Bacillati</taxon>
        <taxon>Actinomycetota</taxon>
        <taxon>Actinomycetes</taxon>
        <taxon>Streptosporangiales</taxon>
        <taxon>Streptosporangiaceae</taxon>
        <taxon>Planobispora</taxon>
    </lineage>
</organism>
<dbReference type="Proteomes" id="UP000619788">
    <property type="component" value="Unassembled WGS sequence"/>
</dbReference>
<evidence type="ECO:0000256" key="1">
    <source>
        <dbReference type="SAM" id="MobiDB-lite"/>
    </source>
</evidence>
<evidence type="ECO:0000313" key="3">
    <source>
        <dbReference type="Proteomes" id="UP000619788"/>
    </source>
</evidence>
<sequence length="119" mass="13254">MTLPAEMRRANAHDLAALLTTLSTMAEIPMGMRHIDANQITSWYRRRRVTGFPDALPDKSTQRAVRPVRVWDTMAVVVWAGTFQPGKRGAPVGNTSALKHGRYVGRRAAQASRNRPSPF</sequence>
<dbReference type="AlphaFoldDB" id="A0A8J3SL76"/>
<feature type="region of interest" description="Disordered" evidence="1">
    <location>
        <begin position="86"/>
        <end position="119"/>
    </location>
</feature>
<protein>
    <submittedName>
        <fullName evidence="2">Uncharacterized protein</fullName>
    </submittedName>
</protein>
<reference evidence="2 3" key="1">
    <citation type="submission" date="2021-01" db="EMBL/GenBank/DDBJ databases">
        <title>Whole genome shotgun sequence of Planobispora siamensis NBRC 107568.</title>
        <authorList>
            <person name="Komaki H."/>
            <person name="Tamura T."/>
        </authorList>
    </citation>
    <scope>NUCLEOTIDE SEQUENCE [LARGE SCALE GENOMIC DNA]</scope>
    <source>
        <strain evidence="2 3">NBRC 107568</strain>
    </source>
</reference>
<gene>
    <name evidence="2" type="ORF">Psi01_59240</name>
</gene>
<evidence type="ECO:0000313" key="2">
    <source>
        <dbReference type="EMBL" id="GIH95294.1"/>
    </source>
</evidence>
<name>A0A8J3SL76_9ACTN</name>
<accession>A0A8J3SL76</accession>